<protein>
    <submittedName>
        <fullName evidence="2">Uncharacterized protein</fullName>
    </submittedName>
</protein>
<feature type="coiled-coil region" evidence="1">
    <location>
        <begin position="29"/>
        <end position="56"/>
    </location>
</feature>
<evidence type="ECO:0000313" key="2">
    <source>
        <dbReference type="EMBL" id="KAA6390859.1"/>
    </source>
</evidence>
<comment type="caution">
    <text evidence="2">The sequence shown here is derived from an EMBL/GenBank/DDBJ whole genome shotgun (WGS) entry which is preliminary data.</text>
</comment>
<name>A0A5J4W936_9EUKA</name>
<organism evidence="2 3">
    <name type="scientific">Streblomastix strix</name>
    <dbReference type="NCBI Taxonomy" id="222440"/>
    <lineage>
        <taxon>Eukaryota</taxon>
        <taxon>Metamonada</taxon>
        <taxon>Preaxostyla</taxon>
        <taxon>Oxymonadida</taxon>
        <taxon>Streblomastigidae</taxon>
        <taxon>Streblomastix</taxon>
    </lineage>
</organism>
<reference evidence="2 3" key="1">
    <citation type="submission" date="2019-03" db="EMBL/GenBank/DDBJ databases">
        <title>Single cell metagenomics reveals metabolic interactions within the superorganism composed of flagellate Streblomastix strix and complex community of Bacteroidetes bacteria on its surface.</title>
        <authorList>
            <person name="Treitli S.C."/>
            <person name="Kolisko M."/>
            <person name="Husnik F."/>
            <person name="Keeling P."/>
            <person name="Hampl V."/>
        </authorList>
    </citation>
    <scope>NUCLEOTIDE SEQUENCE [LARGE SCALE GENOMIC DNA]</scope>
    <source>
        <strain evidence="2">ST1C</strain>
    </source>
</reference>
<dbReference type="Proteomes" id="UP000324800">
    <property type="component" value="Unassembled WGS sequence"/>
</dbReference>
<sequence>MATLESSCVQTNQQNIKQVTIEKRVKRAYNRKSKTNDEAKAKMSQLIKEQEEKQLEINGIISEIVNEVVDASFINETIDEQINEKTNEKTNEQTSQQSIEEKRQKILHDLCNAEGNQEERLAKQQEAYRLEKYWKQEDQEKKDKANPNSLDNIIERYVIQNRADIQTKPISERVKGAWIDTVNYTKIGQKTGEKKQVTGKLIDLTLVEDGDLCVIDFDINKNLSKEKIDEIRQNIIDNMLPANVGLVKTCHSGLHAYCNKNGYRLPNNRCIKCIVLDNIEIDIFAQMYKHKSFEDDPMQTDLVQNRVVGPNTSIRETKNNVRETLKYETINDWVNMTHLANLRDILESWNVDIEIPYAEFEKLKITRVFGQQITNDGTIDKMDDELAQACVDGLKNLTIHNYPQPIAMEISLLSVFSGIYGIANEQIRGQGLENVRKFNMLTPNAEKNYSQALGQGERKPNAWILTKILKYHNKEYYEQTIKPLLKKNYEVKKLEKQIYINQTLIPNKIDLSDDFTLLNMQEKAANGEYENEEQIVKDLTRLLVYYEGETEDIYAIKGYDANCDTQVLHHKLEGTVYKQLEKININYKKKKIDEKTSETK</sequence>
<dbReference type="AlphaFoldDB" id="A0A5J4W936"/>
<keyword evidence="1" id="KW-0175">Coiled coil</keyword>
<gene>
    <name evidence="2" type="ORF">EZS28_013611</name>
</gene>
<accession>A0A5J4W936</accession>
<evidence type="ECO:0000256" key="1">
    <source>
        <dbReference type="SAM" id="Coils"/>
    </source>
</evidence>
<evidence type="ECO:0000313" key="3">
    <source>
        <dbReference type="Proteomes" id="UP000324800"/>
    </source>
</evidence>
<proteinExistence type="predicted"/>
<dbReference type="EMBL" id="SNRW01003079">
    <property type="protein sequence ID" value="KAA6390859.1"/>
    <property type="molecule type" value="Genomic_DNA"/>
</dbReference>
<feature type="non-terminal residue" evidence="2">
    <location>
        <position position="600"/>
    </location>
</feature>